<keyword evidence="2" id="KW-1185">Reference proteome</keyword>
<reference evidence="1 2" key="1">
    <citation type="submission" date="2022-10" db="EMBL/GenBank/DDBJ databases">
        <title>Defluviimonas sp. nov., isolated from ocean surface water.</title>
        <authorList>
            <person name="He W."/>
            <person name="Wang L."/>
            <person name="Zhang D.-F."/>
        </authorList>
    </citation>
    <scope>NUCLEOTIDE SEQUENCE [LARGE SCALE GENOMIC DNA]</scope>
    <source>
        <strain evidence="1 2">WL0002</strain>
    </source>
</reference>
<gene>
    <name evidence="1" type="ORF">OEW28_02860</name>
</gene>
<sequence length="182" mass="20101">MTDDEKQNGANLPVQDEREIPSVAFKLEGKNLEIAISGDYSRIKAGAGSRHVSTGVLQQLTNLGSHGKRFDEEATNFALGFVDSMQPRDAAEMLILAQMAATHQAVMMFARRLNHVETITQQDAAERAYNKLLRSYAAQMDTLKRYRSKGQQVVRVERVTVENGGQAVVGNVQHGGRATDER</sequence>
<name>A0ABT2Z973_9RHOB</name>
<dbReference type="RefSeq" id="WP_263733207.1">
    <property type="nucleotide sequence ID" value="NZ_JAOWKY010000001.1"/>
</dbReference>
<comment type="caution">
    <text evidence="1">The sequence shown here is derived from an EMBL/GenBank/DDBJ whole genome shotgun (WGS) entry which is preliminary data.</text>
</comment>
<protein>
    <recommendedName>
        <fullName evidence="3">DUF1845 domain-containing protein</fullName>
    </recommendedName>
</protein>
<evidence type="ECO:0000313" key="2">
    <source>
        <dbReference type="Proteomes" id="UP001652542"/>
    </source>
</evidence>
<accession>A0ABT2Z973</accession>
<organism evidence="1 2">
    <name type="scientific">Albidovulum marisflavi</name>
    <dbReference type="NCBI Taxonomy" id="2984159"/>
    <lineage>
        <taxon>Bacteria</taxon>
        <taxon>Pseudomonadati</taxon>
        <taxon>Pseudomonadota</taxon>
        <taxon>Alphaproteobacteria</taxon>
        <taxon>Rhodobacterales</taxon>
        <taxon>Paracoccaceae</taxon>
        <taxon>Albidovulum</taxon>
    </lineage>
</organism>
<evidence type="ECO:0000313" key="1">
    <source>
        <dbReference type="EMBL" id="MCV2867565.1"/>
    </source>
</evidence>
<dbReference type="EMBL" id="JAOWKY010000001">
    <property type="protein sequence ID" value="MCV2867565.1"/>
    <property type="molecule type" value="Genomic_DNA"/>
</dbReference>
<proteinExistence type="predicted"/>
<dbReference type="Proteomes" id="UP001652542">
    <property type="component" value="Unassembled WGS sequence"/>
</dbReference>
<evidence type="ECO:0008006" key="3">
    <source>
        <dbReference type="Google" id="ProtNLM"/>
    </source>
</evidence>